<dbReference type="PANTHER" id="PTHR10363">
    <property type="entry name" value="BLEOMYCIN HYDROLASE"/>
    <property type="match status" value="1"/>
</dbReference>
<dbReference type="InterPro" id="IPR000169">
    <property type="entry name" value="Pept_cys_AS"/>
</dbReference>
<dbReference type="Gene3D" id="3.90.70.10">
    <property type="entry name" value="Cysteine proteinases"/>
    <property type="match status" value="1"/>
</dbReference>
<dbReference type="PANTHER" id="PTHR10363:SF2">
    <property type="entry name" value="BLEOMYCIN HYDROLASE"/>
    <property type="match status" value="1"/>
</dbReference>
<dbReference type="KEGG" id="mclo:DK849_00885"/>
<organism evidence="2 3">
    <name type="scientific">Metamycoplasma cloacale</name>
    <dbReference type="NCBI Taxonomy" id="92401"/>
    <lineage>
        <taxon>Bacteria</taxon>
        <taxon>Bacillati</taxon>
        <taxon>Mycoplasmatota</taxon>
        <taxon>Mycoplasmoidales</taxon>
        <taxon>Metamycoplasmataceae</taxon>
        <taxon>Metamycoplasma</taxon>
    </lineage>
</organism>
<keyword evidence="1 2" id="KW-0031">Aminopeptidase</keyword>
<dbReference type="Proteomes" id="UP000249865">
    <property type="component" value="Chromosome"/>
</dbReference>
<dbReference type="RefSeq" id="WP_029330067.1">
    <property type="nucleotide sequence ID" value="NZ_CP030103.1"/>
</dbReference>
<dbReference type="InterPro" id="IPR038765">
    <property type="entry name" value="Papain-like_cys_pep_sf"/>
</dbReference>
<reference evidence="3" key="1">
    <citation type="submission" date="2018-06" db="EMBL/GenBank/DDBJ databases">
        <title>Complete genome sequences of Mycoplasma anatis, M. anseris and M. cloacale type strains.</title>
        <authorList>
            <person name="Grozner D."/>
            <person name="Forro B."/>
            <person name="Sulyok K.M."/>
            <person name="Marton S."/>
            <person name="Kreizinger Z."/>
            <person name="Banyai K."/>
            <person name="Gyuranecz M."/>
        </authorList>
    </citation>
    <scope>NUCLEOTIDE SEQUENCE [LARGE SCALE GENOMIC DNA]</scope>
    <source>
        <strain evidence="3">NCTC 10199</strain>
    </source>
</reference>
<keyword evidence="1" id="KW-0788">Thiol protease</keyword>
<evidence type="ECO:0000313" key="3">
    <source>
        <dbReference type="Proteomes" id="UP000249865"/>
    </source>
</evidence>
<dbReference type="SUPFAM" id="SSF54001">
    <property type="entry name" value="Cysteine proteinases"/>
    <property type="match status" value="1"/>
</dbReference>
<evidence type="ECO:0000313" key="2">
    <source>
        <dbReference type="EMBL" id="AWX42638.1"/>
    </source>
</evidence>
<keyword evidence="1" id="KW-0645">Protease</keyword>
<dbReference type="OrthoDB" id="1111399at2"/>
<dbReference type="PROSITE" id="PS00139">
    <property type="entry name" value="THIOL_PROTEASE_CYS"/>
    <property type="match status" value="1"/>
</dbReference>
<accession>A0A2Z4LMC3</accession>
<comment type="similarity">
    <text evidence="1">Belongs to the peptidase C1 family.</text>
</comment>
<dbReference type="InterPro" id="IPR004134">
    <property type="entry name" value="Peptidase_C1B"/>
</dbReference>
<dbReference type="GO" id="GO:0005737">
    <property type="term" value="C:cytoplasm"/>
    <property type="evidence" value="ECO:0007669"/>
    <property type="project" value="TreeGrafter"/>
</dbReference>
<evidence type="ECO:0000256" key="1">
    <source>
        <dbReference type="PIRNR" id="PIRNR005700"/>
    </source>
</evidence>
<keyword evidence="3" id="KW-1185">Reference proteome</keyword>
<dbReference type="AlphaFoldDB" id="A0A2Z4LMC3"/>
<dbReference type="CDD" id="cd00585">
    <property type="entry name" value="Peptidase_C1B"/>
    <property type="match status" value="1"/>
</dbReference>
<dbReference type="GO" id="GO:0006508">
    <property type="term" value="P:proteolysis"/>
    <property type="evidence" value="ECO:0007669"/>
    <property type="project" value="UniProtKB-KW"/>
</dbReference>
<dbReference type="GO" id="GO:0070005">
    <property type="term" value="F:cysteine-type aminopeptidase activity"/>
    <property type="evidence" value="ECO:0007669"/>
    <property type="project" value="InterPro"/>
</dbReference>
<protein>
    <recommendedName>
        <fullName evidence="1">Aminopeptidase</fullName>
    </recommendedName>
</protein>
<sequence>MKNITQELLEKFERAYNNDPKNAIIENAIIKSGIRDSSLNNEVVKKHTFTFSNETKIGSITNQKSSGRCWIFAALNEIRVEMMETLNVENLELAQNYIHFFDKLEKANTYLEFIIQEGLELDNEDRLYRLMNQDPVQDGGYWEFFINIIEKYGICPKSAMNETFHSESTHVLLEQLNWRLKAYTSRMRAAYKAHKNITEIYKIKEQALSDVYNILVKTLGHPPKTFTFEYTDKDKKFQRISNITPMEFFEKYAKETIENKVDLVCDPREEHPKNTFLSMNYLKNRSDSPHIKMLNVDIDVMKQAIIDQIKDGKTVWFGCDVGTYSNSNLGIMDSQLYLYDQTLTKTPEFSKRERFESRASLLSHAMNFVGVNLDENGKPLTWKVENSWGDSTGKKGLFSMSDQWFDDFNYMAIVDKKYLPKEVLEAFDKEAVELSPFDPLV</sequence>
<keyword evidence="1" id="KW-0378">Hydrolase</keyword>
<dbReference type="GO" id="GO:0009636">
    <property type="term" value="P:response to toxic substance"/>
    <property type="evidence" value="ECO:0007669"/>
    <property type="project" value="TreeGrafter"/>
</dbReference>
<dbReference type="GO" id="GO:0043418">
    <property type="term" value="P:homocysteine catabolic process"/>
    <property type="evidence" value="ECO:0007669"/>
    <property type="project" value="TreeGrafter"/>
</dbReference>
<dbReference type="EMBL" id="CP030103">
    <property type="protein sequence ID" value="AWX42638.1"/>
    <property type="molecule type" value="Genomic_DNA"/>
</dbReference>
<dbReference type="PIRSF" id="PIRSF005700">
    <property type="entry name" value="PepC"/>
    <property type="match status" value="1"/>
</dbReference>
<proteinExistence type="inferred from homology"/>
<gene>
    <name evidence="2" type="ORF">DK849_00885</name>
</gene>
<name>A0A2Z4LMC3_9BACT</name>
<dbReference type="Pfam" id="PF03051">
    <property type="entry name" value="Peptidase_C1_2"/>
    <property type="match status" value="1"/>
</dbReference>